<dbReference type="PROSITE" id="PS00022">
    <property type="entry name" value="EGF_1"/>
    <property type="match status" value="1"/>
</dbReference>
<evidence type="ECO:0000256" key="10">
    <source>
        <dbReference type="ARBA" id="ARBA00023136"/>
    </source>
</evidence>
<dbReference type="InterPro" id="IPR020894">
    <property type="entry name" value="Cadherin_CS"/>
</dbReference>
<evidence type="ECO:0000256" key="12">
    <source>
        <dbReference type="ARBA" id="ARBA00023180"/>
    </source>
</evidence>
<keyword evidence="21" id="KW-1185">Reference proteome</keyword>
<feature type="domain" description="Cadherin" evidence="20">
    <location>
        <begin position="302"/>
        <end position="375"/>
    </location>
</feature>
<evidence type="ECO:0000256" key="8">
    <source>
        <dbReference type="ARBA" id="ARBA00022889"/>
    </source>
</evidence>
<evidence type="ECO:0000259" key="19">
    <source>
        <dbReference type="PROSITE" id="PS50025"/>
    </source>
</evidence>
<name>A0AAJ6YGI1_9HYME</name>
<dbReference type="KEGG" id="csol:105362020"/>
<keyword evidence="6" id="KW-0677">Repeat</keyword>
<dbReference type="InterPro" id="IPR027397">
    <property type="entry name" value="Catenin-bd_sf"/>
</dbReference>
<feature type="compositionally biased region" description="Basic and acidic residues" evidence="17">
    <location>
        <begin position="1470"/>
        <end position="1479"/>
    </location>
</feature>
<dbReference type="GeneID" id="105362020"/>
<dbReference type="GO" id="GO:0045296">
    <property type="term" value="F:cadherin binding"/>
    <property type="evidence" value="ECO:0007669"/>
    <property type="project" value="TreeGrafter"/>
</dbReference>
<sequence>MYFIFISAESSKLRHSRYSDIQVQFRTEDDFLLQQREKHNHKPVFSNCSRYAPVIKEEEMPGTKVIQVHAEDRDPPEEGGTITYSFVMANGEKLKFEINNRTGVIRTTHMLDRDEPAREKEVYLTVLATDNGRPQLDDVCTFKVTVEDINDNAPVFDKVSYTESVPQDLSIGREVMRVSATDIDDGNNSVVRYSISPKRLDDNVYFRIDRNTGVIFLNHTIDKSPGYKFSMTAMARDQGDYPRYNPIDLDIRVVESHKKAPTFTVSPLEPIRLKENFSDYEASIARLEAQSNIDESPDYFLFELVTGRTEQTNKENTFRLVSNKNVADIKLAKALDYESNTEYTLIVRVQNKYQLAAETMIYIEVLDVNDNIPVFREIKKGSVLENEPRGTPVMQVRAIDADGTSAHNQVTYALGNYEDRFTIDRYTGNITTLTTFDREDDNTYTVKVIATDNSPSALFKTGEHNKGEQNFRIEIADKNDNPPHFNQRVYQANSIAEDANINALVTEVKAYDADSESPVTYSILSGNYNDSFYIENTTGKIRVNHPLDYEMITQYNLTVRAFDGIYDDTATVMIYIENVNDNQPVFEAFNKNPVIEEEKLYNGCITTVVAYDPDIKNKSVDQHIVYSILRPEHQPLIGINKDGCMVLKKPLDRDPPHGYPVWTIIVIAQDEDGIQNSLRNAESVNITLTDINDNAPFLDMPYPVIWDENQEPGNITELKARDYDSEDNGPPFTYRIDVSADTTILTKFEIRGNELYAKVRFDREERKSYDIPVAITDHGELPLTGISKLTVIIGDKNDNEMRDGSSAIFVYNYNGDSPDVDIGRVYVDDPDDWDLNDKTFTWYQNNPEDGFLLNASTGMITLLSGTRNGTFLLKFTVTEEGAEIPKHFAQATVNVTVKEIPKEAVVKSGSIRFLGINAEELVAPDELGISKKDILQERLSSMFNVSVENVDVFTVLHSPHHNKSLLDVRFSAHGSPYYAPEKLNTIVVGQSEMIEREMGADVLLVNIDECLFEKVHCNNSCRSFLNISSMPYVVYTNTSSFVGVRAVVDPQCICHVAEPIECLNGGTPLGARCECPPGLEGPRCEVLAIGFHGDGYAIMPPPGQACDDSHLGLEITPHAKDGLVFYFGPMSYFPKLGIQDFMSLELQNGNPVLYVDYGQGTIMLDRSESSKDNEVEEKKLFLADGKPHRIDVYWTKTSIEMKVDNCGLSSCMRLKAPIGTSEFLNVNSPLQIGGSISNLAKLGEKFNWQHVPTETRFVGCIRNMTINGNTYNLGMPSLSMNADPGCSHGMAKAVSFGIDTNFLVAILVCITILLILLLAVVVHRRKTDDLYKDMDDIRENIINYEDEGGGEVDTGYDLNVLRAMYDPPNDMKINAASLQGRETEEVPDICGFLDGRKECCDKDPDTNPFDDVRHYAYEGEGNSNGSLSSLASCTDDGDLKFNYLSNFGPRFRKLADMYGEEPSDEESEGVGDRESESWC</sequence>
<reference evidence="22" key="1">
    <citation type="submission" date="2025-08" db="UniProtKB">
        <authorList>
            <consortium name="RefSeq"/>
        </authorList>
    </citation>
    <scope>IDENTIFICATION</scope>
</reference>
<dbReference type="GO" id="GO:0098858">
    <property type="term" value="C:actin-based cell projection"/>
    <property type="evidence" value="ECO:0007669"/>
    <property type="project" value="UniProtKB-ARBA"/>
</dbReference>
<feature type="transmembrane region" description="Helical" evidence="18">
    <location>
        <begin position="1302"/>
        <end position="1322"/>
    </location>
</feature>
<dbReference type="InterPro" id="IPR039808">
    <property type="entry name" value="Cadherin"/>
</dbReference>
<dbReference type="GO" id="GO:0005509">
    <property type="term" value="F:calcium ion binding"/>
    <property type="evidence" value="ECO:0007669"/>
    <property type="project" value="UniProtKB-UniRule"/>
</dbReference>
<evidence type="ECO:0000256" key="16">
    <source>
        <dbReference type="RuleBase" id="RU004357"/>
    </source>
</evidence>
<evidence type="ECO:0000256" key="2">
    <source>
        <dbReference type="ARBA" id="ARBA00004651"/>
    </source>
</evidence>
<dbReference type="InterPro" id="IPR015919">
    <property type="entry name" value="Cadherin-like_sf"/>
</dbReference>
<keyword evidence="11" id="KW-1015">Disulfide bond</keyword>
<dbReference type="PROSITE" id="PS50025">
    <property type="entry name" value="LAM_G_DOMAIN"/>
    <property type="match status" value="1"/>
</dbReference>
<dbReference type="Gene3D" id="4.10.900.10">
    <property type="entry name" value="TCF3-CBD (Catenin binding domain)"/>
    <property type="match status" value="1"/>
</dbReference>
<dbReference type="PRINTS" id="PR00205">
    <property type="entry name" value="CADHERIN"/>
</dbReference>
<dbReference type="GO" id="GO:0007424">
    <property type="term" value="P:open tracheal system development"/>
    <property type="evidence" value="ECO:0007669"/>
    <property type="project" value="UniProtKB-ARBA"/>
</dbReference>
<dbReference type="Pfam" id="PF01049">
    <property type="entry name" value="CADH_Y-type_LIR"/>
    <property type="match status" value="1"/>
</dbReference>
<dbReference type="InterPro" id="IPR013320">
    <property type="entry name" value="ConA-like_dom_sf"/>
</dbReference>
<protein>
    <submittedName>
        <fullName evidence="22">DE-cadherin</fullName>
    </submittedName>
</protein>
<dbReference type="FunFam" id="2.60.40.60:FF:000032">
    <property type="entry name" value="FAT atypical cadherin 1"/>
    <property type="match status" value="1"/>
</dbReference>
<feature type="domain" description="Cadherin" evidence="20">
    <location>
        <begin position="47"/>
        <end position="156"/>
    </location>
</feature>
<dbReference type="CDD" id="cd00110">
    <property type="entry name" value="LamG"/>
    <property type="match status" value="1"/>
</dbReference>
<evidence type="ECO:0000256" key="1">
    <source>
        <dbReference type="ARBA" id="ARBA00004251"/>
    </source>
</evidence>
<dbReference type="Gene3D" id="2.60.120.200">
    <property type="match status" value="1"/>
</dbReference>
<keyword evidence="9 18" id="KW-1133">Transmembrane helix</keyword>
<keyword evidence="12" id="KW-0325">Glycoprotein</keyword>
<dbReference type="GO" id="GO:0007156">
    <property type="term" value="P:homophilic cell adhesion via plasma membrane adhesion molecules"/>
    <property type="evidence" value="ECO:0007669"/>
    <property type="project" value="InterPro"/>
</dbReference>
<dbReference type="InterPro" id="IPR000233">
    <property type="entry name" value="Cadherin_Y-type_LIR"/>
</dbReference>
<evidence type="ECO:0000256" key="18">
    <source>
        <dbReference type="SAM" id="Phobius"/>
    </source>
</evidence>
<dbReference type="PROSITE" id="PS50268">
    <property type="entry name" value="CADHERIN_2"/>
    <property type="match status" value="7"/>
</dbReference>
<dbReference type="GO" id="GO:0009887">
    <property type="term" value="P:animal organ morphogenesis"/>
    <property type="evidence" value="ECO:0007669"/>
    <property type="project" value="UniProtKB-ARBA"/>
</dbReference>
<keyword evidence="4 15" id="KW-0812">Transmembrane</keyword>
<accession>A0AAJ6YGI1</accession>
<dbReference type="RefSeq" id="XP_011497647.1">
    <property type="nucleotide sequence ID" value="XM_011499345.1"/>
</dbReference>
<dbReference type="GO" id="GO:0001736">
    <property type="term" value="P:establishment of planar polarity"/>
    <property type="evidence" value="ECO:0007669"/>
    <property type="project" value="UniProtKB-ARBA"/>
</dbReference>
<feature type="domain" description="Cadherin" evidence="20">
    <location>
        <begin position="595"/>
        <end position="698"/>
    </location>
</feature>
<dbReference type="CDD" id="cd00055">
    <property type="entry name" value="EGF_Lam"/>
    <property type="match status" value="1"/>
</dbReference>
<dbReference type="PROSITE" id="PS00232">
    <property type="entry name" value="CADHERIN_1"/>
    <property type="match status" value="3"/>
</dbReference>
<dbReference type="SUPFAM" id="SSF49899">
    <property type="entry name" value="Concanavalin A-like lectins/glucanases"/>
    <property type="match status" value="1"/>
</dbReference>
<evidence type="ECO:0000256" key="5">
    <source>
        <dbReference type="ARBA" id="ARBA00022729"/>
    </source>
</evidence>
<keyword evidence="7 13" id="KW-0106">Calcium</keyword>
<evidence type="ECO:0000256" key="13">
    <source>
        <dbReference type="PROSITE-ProRule" id="PRU00043"/>
    </source>
</evidence>
<comment type="subcellular location">
    <subcellularLocation>
        <location evidence="2">Cell membrane</location>
        <topology evidence="2">Multi-pass membrane protein</topology>
    </subcellularLocation>
    <subcellularLocation>
        <location evidence="1 15">Cell membrane</location>
        <topology evidence="1 15">Single-pass type I membrane protein</topology>
    </subcellularLocation>
</comment>
<dbReference type="GO" id="GO:0048589">
    <property type="term" value="P:developmental growth"/>
    <property type="evidence" value="ECO:0007669"/>
    <property type="project" value="UniProtKB-ARBA"/>
</dbReference>
<evidence type="ECO:0000256" key="14">
    <source>
        <dbReference type="PROSITE-ProRule" id="PRU00122"/>
    </source>
</evidence>
<feature type="compositionally biased region" description="Acidic residues" evidence="17">
    <location>
        <begin position="1458"/>
        <end position="1469"/>
    </location>
</feature>
<dbReference type="Pfam" id="PF02210">
    <property type="entry name" value="Laminin_G_2"/>
    <property type="match status" value="1"/>
</dbReference>
<dbReference type="FunFam" id="4.10.900.10:FF:000012">
    <property type="entry name" value="Putative DE-cadherin"/>
    <property type="match status" value="1"/>
</dbReference>
<proteinExistence type="predicted"/>
<dbReference type="PANTHER" id="PTHR24027">
    <property type="entry name" value="CADHERIN-23"/>
    <property type="match status" value="1"/>
</dbReference>
<dbReference type="CDD" id="cd11304">
    <property type="entry name" value="Cadherin_repeat"/>
    <property type="match status" value="5"/>
</dbReference>
<dbReference type="PANTHER" id="PTHR24027:SF422">
    <property type="entry name" value="CADHERIN DOMAIN-CONTAINING PROTEIN"/>
    <property type="match status" value="1"/>
</dbReference>
<dbReference type="GO" id="GO:0007163">
    <property type="term" value="P:establishment or maintenance of cell polarity"/>
    <property type="evidence" value="ECO:0007669"/>
    <property type="project" value="UniProtKB-ARBA"/>
</dbReference>
<feature type="domain" description="Cadherin" evidence="20">
    <location>
        <begin position="157"/>
        <end position="263"/>
    </location>
</feature>
<feature type="domain" description="Cadherin" evidence="20">
    <location>
        <begin position="698"/>
        <end position="809"/>
    </location>
</feature>
<dbReference type="FunFam" id="2.60.40.60:FF:000033">
    <property type="entry name" value="FAT atypical cadherin 1"/>
    <property type="match status" value="1"/>
</dbReference>
<keyword evidence="3" id="KW-0245">EGF-like domain</keyword>
<dbReference type="GO" id="GO:0016342">
    <property type="term" value="C:catenin complex"/>
    <property type="evidence" value="ECO:0007669"/>
    <property type="project" value="TreeGrafter"/>
</dbReference>
<dbReference type="SMART" id="SM00282">
    <property type="entry name" value="LamG"/>
    <property type="match status" value="1"/>
</dbReference>
<evidence type="ECO:0000256" key="9">
    <source>
        <dbReference type="ARBA" id="ARBA00022989"/>
    </source>
</evidence>
<feature type="domain" description="Cadherin" evidence="20">
    <location>
        <begin position="375"/>
        <end position="485"/>
    </location>
</feature>
<gene>
    <name evidence="22" type="primary">LOC105362020</name>
</gene>
<organism evidence="21 22">
    <name type="scientific">Ceratosolen solmsi marchali</name>
    <dbReference type="NCBI Taxonomy" id="326594"/>
    <lineage>
        <taxon>Eukaryota</taxon>
        <taxon>Metazoa</taxon>
        <taxon>Ecdysozoa</taxon>
        <taxon>Arthropoda</taxon>
        <taxon>Hexapoda</taxon>
        <taxon>Insecta</taxon>
        <taxon>Pterygota</taxon>
        <taxon>Neoptera</taxon>
        <taxon>Endopterygota</taxon>
        <taxon>Hymenoptera</taxon>
        <taxon>Apocrita</taxon>
        <taxon>Proctotrupomorpha</taxon>
        <taxon>Chalcidoidea</taxon>
        <taxon>Agaonidae</taxon>
        <taxon>Agaoninae</taxon>
        <taxon>Ceratosolen</taxon>
    </lineage>
</organism>
<evidence type="ECO:0000313" key="21">
    <source>
        <dbReference type="Proteomes" id="UP000695007"/>
    </source>
</evidence>
<dbReference type="Pfam" id="PF24811">
    <property type="entry name" value="Ig_Shg"/>
    <property type="match status" value="1"/>
</dbReference>
<evidence type="ECO:0000313" key="22">
    <source>
        <dbReference type="RefSeq" id="XP_011497647.1"/>
    </source>
</evidence>
<dbReference type="SUPFAM" id="SSF49313">
    <property type="entry name" value="Cadherin-like"/>
    <property type="match status" value="8"/>
</dbReference>
<comment type="function">
    <text evidence="16">Cadherins are calcium-dependent cell adhesion proteins.</text>
</comment>
<dbReference type="InterPro" id="IPR002126">
    <property type="entry name" value="Cadherin-like_dom"/>
</dbReference>
<comment type="caution">
    <text evidence="14">Lacks conserved residue(s) required for the propagation of feature annotation.</text>
</comment>
<evidence type="ECO:0000256" key="7">
    <source>
        <dbReference type="ARBA" id="ARBA00022837"/>
    </source>
</evidence>
<dbReference type="GO" id="GO:0048565">
    <property type="term" value="P:digestive tract development"/>
    <property type="evidence" value="ECO:0007669"/>
    <property type="project" value="UniProtKB-ARBA"/>
</dbReference>
<evidence type="ECO:0000256" key="15">
    <source>
        <dbReference type="RuleBase" id="RU003318"/>
    </source>
</evidence>
<feature type="region of interest" description="Disordered" evidence="17">
    <location>
        <begin position="1458"/>
        <end position="1479"/>
    </location>
</feature>
<keyword evidence="8 15" id="KW-0130">Cell adhesion</keyword>
<evidence type="ECO:0000256" key="4">
    <source>
        <dbReference type="ARBA" id="ARBA00022692"/>
    </source>
</evidence>
<dbReference type="Pfam" id="PF00028">
    <property type="entry name" value="Cadherin"/>
    <property type="match status" value="4"/>
</dbReference>
<dbReference type="FunFam" id="2.60.40.60:FF:000058">
    <property type="entry name" value="FAT atypical cadherin 3"/>
    <property type="match status" value="1"/>
</dbReference>
<evidence type="ECO:0000256" key="3">
    <source>
        <dbReference type="ARBA" id="ARBA00022536"/>
    </source>
</evidence>
<dbReference type="Gene3D" id="2.60.40.60">
    <property type="entry name" value="Cadherins"/>
    <property type="match status" value="7"/>
</dbReference>
<keyword evidence="10 18" id="KW-0472">Membrane</keyword>
<feature type="domain" description="Laminin G" evidence="19">
    <location>
        <begin position="1086"/>
        <end position="1286"/>
    </location>
</feature>
<dbReference type="GO" id="GO:0007431">
    <property type="term" value="P:salivary gland development"/>
    <property type="evidence" value="ECO:0007669"/>
    <property type="project" value="UniProtKB-ARBA"/>
</dbReference>
<dbReference type="GO" id="GO:0008013">
    <property type="term" value="F:beta-catenin binding"/>
    <property type="evidence" value="ECO:0007669"/>
    <property type="project" value="TreeGrafter"/>
</dbReference>
<dbReference type="InterPro" id="IPR056370">
    <property type="entry name" value="Shg-like_Ig-like"/>
</dbReference>
<evidence type="ECO:0000256" key="11">
    <source>
        <dbReference type="ARBA" id="ARBA00023157"/>
    </source>
</evidence>
<dbReference type="GO" id="GO:0035239">
    <property type="term" value="P:tube morphogenesis"/>
    <property type="evidence" value="ECO:0007669"/>
    <property type="project" value="UniProtKB-ARBA"/>
</dbReference>
<keyword evidence="5" id="KW-0732">Signal</keyword>
<dbReference type="InterPro" id="IPR000742">
    <property type="entry name" value="EGF"/>
</dbReference>
<dbReference type="InterPro" id="IPR002049">
    <property type="entry name" value="LE_dom"/>
</dbReference>
<dbReference type="SMART" id="SM00112">
    <property type="entry name" value="CA"/>
    <property type="match status" value="7"/>
</dbReference>
<evidence type="ECO:0000256" key="17">
    <source>
        <dbReference type="SAM" id="MobiDB-lite"/>
    </source>
</evidence>
<dbReference type="GO" id="GO:0070161">
    <property type="term" value="C:anchoring junction"/>
    <property type="evidence" value="ECO:0007669"/>
    <property type="project" value="UniProtKB-ARBA"/>
</dbReference>
<evidence type="ECO:0000259" key="20">
    <source>
        <dbReference type="PROSITE" id="PS50268"/>
    </source>
</evidence>
<evidence type="ECO:0000256" key="6">
    <source>
        <dbReference type="ARBA" id="ARBA00022737"/>
    </source>
</evidence>
<dbReference type="GO" id="GO:0008104">
    <property type="term" value="P:intracellular protein localization"/>
    <property type="evidence" value="ECO:0007669"/>
    <property type="project" value="UniProtKB-ARBA"/>
</dbReference>
<feature type="domain" description="Cadherin" evidence="20">
    <location>
        <begin position="494"/>
        <end position="586"/>
    </location>
</feature>
<dbReference type="GO" id="GO:0007297">
    <property type="term" value="P:follicle cell of egg chamber migration"/>
    <property type="evidence" value="ECO:0007669"/>
    <property type="project" value="UniProtKB-ARBA"/>
</dbReference>
<dbReference type="InterPro" id="IPR001791">
    <property type="entry name" value="Laminin_G"/>
</dbReference>
<dbReference type="Proteomes" id="UP000695007">
    <property type="component" value="Unplaced"/>
</dbReference>
<dbReference type="CTD" id="37386"/>